<keyword evidence="2" id="KW-1185">Reference proteome</keyword>
<evidence type="ECO:0000313" key="1">
    <source>
        <dbReference type="EnsemblMetazoa" id="G11075.1:cds"/>
    </source>
</evidence>
<dbReference type="InterPro" id="IPR051077">
    <property type="entry name" value="Ca-dependent_lectin"/>
</dbReference>
<proteinExistence type="predicted"/>
<evidence type="ECO:0000313" key="2">
    <source>
        <dbReference type="Proteomes" id="UP000005408"/>
    </source>
</evidence>
<protein>
    <recommendedName>
        <fullName evidence="3">Short-chain collagen C4</fullName>
    </recommendedName>
</protein>
<dbReference type="PANTHER" id="PTHR24024:SF18">
    <property type="entry name" value="SHORT-CHAIN COLLAGEN C4-LIKE"/>
    <property type="match status" value="1"/>
</dbReference>
<organism evidence="1 2">
    <name type="scientific">Magallana gigas</name>
    <name type="common">Pacific oyster</name>
    <name type="synonym">Crassostrea gigas</name>
    <dbReference type="NCBI Taxonomy" id="29159"/>
    <lineage>
        <taxon>Eukaryota</taxon>
        <taxon>Metazoa</taxon>
        <taxon>Spiralia</taxon>
        <taxon>Lophotrochozoa</taxon>
        <taxon>Mollusca</taxon>
        <taxon>Bivalvia</taxon>
        <taxon>Autobranchia</taxon>
        <taxon>Pteriomorphia</taxon>
        <taxon>Ostreida</taxon>
        <taxon>Ostreoidea</taxon>
        <taxon>Ostreidae</taxon>
        <taxon>Magallana</taxon>
    </lineage>
</organism>
<evidence type="ECO:0008006" key="3">
    <source>
        <dbReference type="Google" id="ProtNLM"/>
    </source>
</evidence>
<name>A0A8W8HU97_MAGGI</name>
<dbReference type="GO" id="GO:0005615">
    <property type="term" value="C:extracellular space"/>
    <property type="evidence" value="ECO:0007669"/>
    <property type="project" value="TreeGrafter"/>
</dbReference>
<dbReference type="PANTHER" id="PTHR24024">
    <property type="entry name" value="PULMONARY SURFACTANT-ASSOCIATED PROTEIN A"/>
    <property type="match status" value="1"/>
</dbReference>
<accession>A0A8W8HU97</accession>
<dbReference type="Proteomes" id="UP000005408">
    <property type="component" value="Unassembled WGS sequence"/>
</dbReference>
<sequence length="272" mass="30043">MCCNRSSLFCRICGTSGCASTGFAFKFLPRLMNQCSVQKNLWNVHHSAATESKVISNLLLSINIPPCKESKLPWCLLPRTEDVERKILAMDSQMTQLKSQLDNGLLSHHKSGVAAGRNYNDKGDGINTLCMPHNPDSAPVDPPGAPNQYHFGRIYGSEYEFSYKNVARNDDVPCAVCYDVYATTSVMIPGKIVCPSHWTKQFDGFLSSGSHYTDQTGGEYLCLDRDPEYATEGASQQDYNGRVFYPVEAVCGSLPCPPYENGKYVSCVVCTK</sequence>
<reference evidence="1" key="1">
    <citation type="submission" date="2022-08" db="UniProtKB">
        <authorList>
            <consortium name="EnsemblMetazoa"/>
        </authorList>
    </citation>
    <scope>IDENTIFICATION</scope>
    <source>
        <strain evidence="1">05x7-T-G4-1.051#20</strain>
    </source>
</reference>
<dbReference type="AlphaFoldDB" id="A0A8W8HU97"/>
<dbReference type="EnsemblMetazoa" id="G11075.1">
    <property type="protein sequence ID" value="G11075.1:cds"/>
    <property type="gene ID" value="G11075"/>
</dbReference>